<sequence>MPRIHPFIVAIVKIQFIFLLIMSSIRLWFYNHFSPYEALPETLRGEWLYALWFGLRLDLSVLGYVSIVSLLILALMQLVRSRNRTIRRILTGYFWTVFILISMFLGADMAFYSYFAEHANIMIFGVMDDDTKALLEIAWKNYNIPLLSVLGVLYGIVLWKLITFVFRRTEEVKTLPLPVAGKIGIYVVMIALSFLAARGSLGIFPISKYVVDVSSDPFINQLPQNGVFAIIKSYKQYKTSKSNDYNLIKMMGYENNITEAFRIHLQNRELNPKDLLGSLPQRTRQNPQLEKNPPNVVVIMVESFGMPITQYQSETFDIMGRLKKHFDEDTLFRNFVSGSNGTISSMEPFLLNIAARPESTSFGQSNYVQTAFKQASARVYQSKGYETSYVYGGDLSWRNVGGFMKYQGFDRVEGKGAIVSALKLDETKASHSWGVFDQYAYDFLLKKLSDAKKPQFIYLMTTNNHPPYDIPPEYTSRPLVWSSGMTKHMNGDRALLEKRLHDYAYALDMAGRFMDEIKSNPAFSNTVVVITADNNTIESSMKYDDPVATSKLIPFYLYLPKHLKPADIDTSVAGSHKDIFPTLYNLTLSNADYVSMGVDLLAPHTLHCGFNDAGIIISDRGAFEVDKAKNAYQSECNAYYKATLAAEEYLIRSHLKQKRIEQKD</sequence>
<dbReference type="AlphaFoldDB" id="E4U388"/>
<evidence type="ECO:0000256" key="1">
    <source>
        <dbReference type="ARBA" id="ARBA00004651"/>
    </source>
</evidence>
<dbReference type="RefSeq" id="WP_013460982.1">
    <property type="nucleotide sequence ID" value="NC_014762.1"/>
</dbReference>
<dbReference type="PANTHER" id="PTHR47371:SF3">
    <property type="entry name" value="PHOSPHOGLYCEROL TRANSFERASE I"/>
    <property type="match status" value="1"/>
</dbReference>
<dbReference type="PANTHER" id="PTHR47371">
    <property type="entry name" value="LIPOTEICHOIC ACID SYNTHASE"/>
    <property type="match status" value="1"/>
</dbReference>
<dbReference type="CDD" id="cd16015">
    <property type="entry name" value="LTA_synthase"/>
    <property type="match status" value="1"/>
</dbReference>
<dbReference type="InterPro" id="IPR000917">
    <property type="entry name" value="Sulfatase_N"/>
</dbReference>
<dbReference type="STRING" id="709032.Sulku_2125"/>
<dbReference type="KEGG" id="sku:Sulku_2125"/>
<evidence type="ECO:0000313" key="8">
    <source>
        <dbReference type="EMBL" id="ADR34785.1"/>
    </source>
</evidence>
<dbReference type="Proteomes" id="UP000008721">
    <property type="component" value="Chromosome"/>
</dbReference>
<dbReference type="EMBL" id="CP002355">
    <property type="protein sequence ID" value="ADR34785.1"/>
    <property type="molecule type" value="Genomic_DNA"/>
</dbReference>
<dbReference type="Gene3D" id="3.40.720.10">
    <property type="entry name" value="Alkaline Phosphatase, subunit A"/>
    <property type="match status" value="1"/>
</dbReference>
<dbReference type="OrthoDB" id="9760224at2"/>
<proteinExistence type="predicted"/>
<organism evidence="8 9">
    <name type="scientific">Sulfuricurvum kujiense (strain ATCC BAA-921 / DSM 16994 / JCM 11577 / YK-1)</name>
    <dbReference type="NCBI Taxonomy" id="709032"/>
    <lineage>
        <taxon>Bacteria</taxon>
        <taxon>Pseudomonadati</taxon>
        <taxon>Campylobacterota</taxon>
        <taxon>Epsilonproteobacteria</taxon>
        <taxon>Campylobacterales</taxon>
        <taxon>Sulfurimonadaceae</taxon>
        <taxon>Sulfuricurvum</taxon>
    </lineage>
</organism>
<evidence type="ECO:0000313" key="9">
    <source>
        <dbReference type="Proteomes" id="UP000008721"/>
    </source>
</evidence>
<keyword evidence="5 6" id="KW-0472">Membrane</keyword>
<name>E4U388_SULKY</name>
<keyword evidence="9" id="KW-1185">Reference proteome</keyword>
<dbReference type="eggNOG" id="COG1368">
    <property type="taxonomic scope" value="Bacteria"/>
</dbReference>
<evidence type="ECO:0000256" key="4">
    <source>
        <dbReference type="ARBA" id="ARBA00022989"/>
    </source>
</evidence>
<dbReference type="InterPro" id="IPR050448">
    <property type="entry name" value="OpgB/LTA_synthase_biosynth"/>
</dbReference>
<dbReference type="GO" id="GO:0005886">
    <property type="term" value="C:plasma membrane"/>
    <property type="evidence" value="ECO:0007669"/>
    <property type="project" value="UniProtKB-SubCell"/>
</dbReference>
<keyword evidence="3 6" id="KW-0812">Transmembrane</keyword>
<dbReference type="Pfam" id="PF00884">
    <property type="entry name" value="Sulfatase"/>
    <property type="match status" value="1"/>
</dbReference>
<evidence type="ECO:0000256" key="5">
    <source>
        <dbReference type="ARBA" id="ARBA00023136"/>
    </source>
</evidence>
<evidence type="ECO:0000256" key="3">
    <source>
        <dbReference type="ARBA" id="ARBA00022692"/>
    </source>
</evidence>
<dbReference type="SUPFAM" id="SSF53649">
    <property type="entry name" value="Alkaline phosphatase-like"/>
    <property type="match status" value="1"/>
</dbReference>
<feature type="transmembrane region" description="Helical" evidence="6">
    <location>
        <begin position="93"/>
        <end position="115"/>
    </location>
</feature>
<feature type="domain" description="Sulfatase N-terminal" evidence="7">
    <location>
        <begin position="294"/>
        <end position="587"/>
    </location>
</feature>
<dbReference type="HOGENOM" id="CLU_014653_0_0_7"/>
<gene>
    <name evidence="8" type="ordered locus">Sulku_2125</name>
</gene>
<feature type="transmembrane region" description="Helical" evidence="6">
    <location>
        <begin position="142"/>
        <end position="162"/>
    </location>
</feature>
<evidence type="ECO:0000256" key="6">
    <source>
        <dbReference type="SAM" id="Phobius"/>
    </source>
</evidence>
<reference evidence="8 9" key="1">
    <citation type="journal article" date="2012" name="Stand. Genomic Sci.">
        <title>Complete genome sequence of the sulfur compounds oxidizing chemolithoautotroph Sulfuricurvum kujiense type strain (YK-1(T)).</title>
        <authorList>
            <person name="Han C."/>
            <person name="Kotsyurbenko O."/>
            <person name="Chertkov O."/>
            <person name="Held B."/>
            <person name="Lapidus A."/>
            <person name="Nolan M."/>
            <person name="Lucas S."/>
            <person name="Hammon N."/>
            <person name="Deshpande S."/>
            <person name="Cheng J.F."/>
            <person name="Tapia R."/>
            <person name="Goodwin L.A."/>
            <person name="Pitluck S."/>
            <person name="Liolios K."/>
            <person name="Pagani I."/>
            <person name="Ivanova N."/>
            <person name="Mavromatis K."/>
            <person name="Mikhailova N."/>
            <person name="Pati A."/>
            <person name="Chen A."/>
            <person name="Palaniappan K."/>
            <person name="Land M."/>
            <person name="Hauser L."/>
            <person name="Chang Y.J."/>
            <person name="Jeffries C.D."/>
            <person name="Brambilla E.M."/>
            <person name="Rohde M."/>
            <person name="Spring S."/>
            <person name="Sikorski J."/>
            <person name="Goker M."/>
            <person name="Woyke T."/>
            <person name="Bristow J."/>
            <person name="Eisen J.A."/>
            <person name="Markowitz V."/>
            <person name="Hugenholtz P."/>
            <person name="Kyrpides N.C."/>
            <person name="Klenk H.P."/>
            <person name="Detter J.C."/>
        </authorList>
    </citation>
    <scope>NUCLEOTIDE SEQUENCE [LARGE SCALE GENOMIC DNA]</scope>
    <source>
        <strain evidence="9">ATCC BAA-921 / DSM 16994 / JCM 11577 / YK-1</strain>
    </source>
</reference>
<feature type="transmembrane region" description="Helical" evidence="6">
    <location>
        <begin position="49"/>
        <end position="73"/>
    </location>
</feature>
<accession>E4U388</accession>
<feature type="transmembrane region" description="Helical" evidence="6">
    <location>
        <begin position="7"/>
        <end position="29"/>
    </location>
</feature>
<protein>
    <submittedName>
        <fullName evidence="8">Sulfatase</fullName>
    </submittedName>
</protein>
<keyword evidence="2" id="KW-1003">Cell membrane</keyword>
<evidence type="ECO:0000259" key="7">
    <source>
        <dbReference type="Pfam" id="PF00884"/>
    </source>
</evidence>
<comment type="subcellular location">
    <subcellularLocation>
        <location evidence="1">Cell membrane</location>
        <topology evidence="1">Multi-pass membrane protein</topology>
    </subcellularLocation>
</comment>
<dbReference type="InterPro" id="IPR017850">
    <property type="entry name" value="Alkaline_phosphatase_core_sf"/>
</dbReference>
<feature type="transmembrane region" description="Helical" evidence="6">
    <location>
        <begin position="183"/>
        <end position="204"/>
    </location>
</feature>
<evidence type="ECO:0000256" key="2">
    <source>
        <dbReference type="ARBA" id="ARBA00022475"/>
    </source>
</evidence>
<keyword evidence="4 6" id="KW-1133">Transmembrane helix</keyword>